<dbReference type="InterPro" id="IPR051785">
    <property type="entry name" value="MMCE/EMCE_epimerase"/>
</dbReference>
<feature type="compositionally biased region" description="Basic and acidic residues" evidence="2">
    <location>
        <begin position="121"/>
        <end position="133"/>
    </location>
</feature>
<dbReference type="PROSITE" id="PS51819">
    <property type="entry name" value="VOC"/>
    <property type="match status" value="2"/>
</dbReference>
<dbReference type="Proteomes" id="UP000279959">
    <property type="component" value="Chromosome"/>
</dbReference>
<protein>
    <submittedName>
        <fullName evidence="4">Catechol 1,2-dioxygenase</fullName>
    </submittedName>
</protein>
<dbReference type="PANTHER" id="PTHR43048">
    <property type="entry name" value="METHYLMALONYL-COA EPIMERASE"/>
    <property type="match status" value="1"/>
</dbReference>
<dbReference type="SUPFAM" id="SSF54593">
    <property type="entry name" value="Glyoxalase/Bleomycin resistance protein/Dihydroxybiphenyl dioxygenase"/>
    <property type="match status" value="1"/>
</dbReference>
<evidence type="ECO:0000259" key="3">
    <source>
        <dbReference type="PROSITE" id="PS51819"/>
    </source>
</evidence>
<dbReference type="InterPro" id="IPR037523">
    <property type="entry name" value="VOC_core"/>
</dbReference>
<dbReference type="Gene3D" id="3.10.180.10">
    <property type="entry name" value="2,3-Dihydroxybiphenyl 1,2-Dioxygenase, domain 1"/>
    <property type="match status" value="2"/>
</dbReference>
<sequence length="311" mass="34583">MSVIKVIDLAYVRVHAPDLDQARRFLADFGLIENSRDGEKLGFRGLGPAPEILTVEPGGRGLVAIGFAAGARDDLELFAQATNSRVTQRTGRGGGWQVVVHDPDGNQIELIWGVTPVEPVTVDRPHTNEGSDRYRRRGSVRRPASGPAHVLRLGHVVLTTPQPEPLAQWYRDMFGFLVSDVIYDGSEDNVLLSFNRLDRGDEYVDHHVFQTMIGPPGGIHHISFEVLDIDDLYIGHQFLTERGYRHMWGVGRHKQGSQIFDYWIDPSGVMYEHWTDTDLLNADWTPGVESAGASQGPWGPPMPAEFITQVG</sequence>
<evidence type="ECO:0000313" key="5">
    <source>
        <dbReference type="Proteomes" id="UP000279959"/>
    </source>
</evidence>
<dbReference type="GO" id="GO:0046872">
    <property type="term" value="F:metal ion binding"/>
    <property type="evidence" value="ECO:0007669"/>
    <property type="project" value="UniProtKB-KW"/>
</dbReference>
<dbReference type="InterPro" id="IPR004360">
    <property type="entry name" value="Glyas_Fos-R_dOase_dom"/>
</dbReference>
<dbReference type="Pfam" id="PF00903">
    <property type="entry name" value="Glyoxalase"/>
    <property type="match status" value="1"/>
</dbReference>
<dbReference type="KEGG" id="sami:SAMIE_1031580"/>
<feature type="domain" description="VOC" evidence="3">
    <location>
        <begin position="152"/>
        <end position="276"/>
    </location>
</feature>
<keyword evidence="5" id="KW-1185">Reference proteome</keyword>
<dbReference type="GO" id="GO:0046491">
    <property type="term" value="P:L-methylmalonyl-CoA metabolic process"/>
    <property type="evidence" value="ECO:0007669"/>
    <property type="project" value="TreeGrafter"/>
</dbReference>
<dbReference type="EMBL" id="AP018664">
    <property type="protein sequence ID" value="BBD99657.1"/>
    <property type="molecule type" value="Genomic_DNA"/>
</dbReference>
<keyword evidence="1" id="KW-0479">Metal-binding</keyword>
<name>A0A494WAH2_9SPHN</name>
<gene>
    <name evidence="4" type="ORF">SAMIE_1031580</name>
</gene>
<dbReference type="AlphaFoldDB" id="A0A494WAH2"/>
<dbReference type="InterPro" id="IPR029068">
    <property type="entry name" value="Glyas_Bleomycin-R_OHBP_Dase"/>
</dbReference>
<accession>A0A494WAH2</accession>
<keyword evidence="4" id="KW-0560">Oxidoreductase</keyword>
<proteinExistence type="predicted"/>
<reference evidence="4 5" key="1">
    <citation type="submission" date="2018-05" db="EMBL/GenBank/DDBJ databases">
        <title>Complete Genome Sequence of the Nonylphenol-Degrading Bacterium Sphingobium amiense DSM 16289T.</title>
        <authorList>
            <person name="Ootsuka M."/>
            <person name="Nishizawa T."/>
            <person name="Ohta H."/>
        </authorList>
    </citation>
    <scope>NUCLEOTIDE SEQUENCE [LARGE SCALE GENOMIC DNA]</scope>
    <source>
        <strain evidence="4 5">DSM 16289</strain>
    </source>
</reference>
<evidence type="ECO:0000313" key="4">
    <source>
        <dbReference type="EMBL" id="BBD99657.1"/>
    </source>
</evidence>
<evidence type="ECO:0000256" key="2">
    <source>
        <dbReference type="SAM" id="MobiDB-lite"/>
    </source>
</evidence>
<dbReference type="PANTHER" id="PTHR43048:SF3">
    <property type="entry name" value="METHYLMALONYL-COA EPIMERASE, MITOCHONDRIAL"/>
    <property type="match status" value="1"/>
</dbReference>
<feature type="domain" description="VOC" evidence="3">
    <location>
        <begin position="8"/>
        <end position="113"/>
    </location>
</feature>
<organism evidence="4 5">
    <name type="scientific">Sphingobium amiense</name>
    <dbReference type="NCBI Taxonomy" id="135719"/>
    <lineage>
        <taxon>Bacteria</taxon>
        <taxon>Pseudomonadati</taxon>
        <taxon>Pseudomonadota</taxon>
        <taxon>Alphaproteobacteria</taxon>
        <taxon>Sphingomonadales</taxon>
        <taxon>Sphingomonadaceae</taxon>
        <taxon>Sphingobium</taxon>
    </lineage>
</organism>
<dbReference type="GO" id="GO:0051213">
    <property type="term" value="F:dioxygenase activity"/>
    <property type="evidence" value="ECO:0007669"/>
    <property type="project" value="UniProtKB-KW"/>
</dbReference>
<keyword evidence="4" id="KW-0223">Dioxygenase</keyword>
<feature type="region of interest" description="Disordered" evidence="2">
    <location>
        <begin position="121"/>
        <end position="145"/>
    </location>
</feature>
<evidence type="ECO:0000256" key="1">
    <source>
        <dbReference type="ARBA" id="ARBA00022723"/>
    </source>
</evidence>
<dbReference type="GO" id="GO:0004493">
    <property type="term" value="F:methylmalonyl-CoA epimerase activity"/>
    <property type="evidence" value="ECO:0007669"/>
    <property type="project" value="TreeGrafter"/>
</dbReference>